<sequence length="88" mass="10673">MTLKNTIKEFRSYLGENESHLDRYHKNTAEKIKLHWGYEEFYEYMEKLVIVEKGRNRNGFSYPVILEINKLQEIHEHLFPGLKHHLSI</sequence>
<evidence type="ECO:0000313" key="1">
    <source>
        <dbReference type="EMBL" id="SIO35800.1"/>
    </source>
</evidence>
<dbReference type="RefSeq" id="WP_028461804.1">
    <property type="nucleotide sequence ID" value="NZ_FSRO01000001.1"/>
</dbReference>
<dbReference type="Proteomes" id="UP000185062">
    <property type="component" value="Unassembled WGS sequence"/>
</dbReference>
<name>A0A1N6IUW0_9PROT</name>
<organism evidence="1 2">
    <name type="scientific">Nitrosomonas cryotolerans ATCC 49181</name>
    <dbReference type="NCBI Taxonomy" id="1131553"/>
    <lineage>
        <taxon>Bacteria</taxon>
        <taxon>Pseudomonadati</taxon>
        <taxon>Pseudomonadota</taxon>
        <taxon>Betaproteobacteria</taxon>
        <taxon>Nitrosomonadales</taxon>
        <taxon>Nitrosomonadaceae</taxon>
        <taxon>Nitrosomonas</taxon>
    </lineage>
</organism>
<protein>
    <submittedName>
        <fullName evidence="1">Uncharacterized protein</fullName>
    </submittedName>
</protein>
<gene>
    <name evidence="1" type="ORF">SAMN02743940_2093</name>
</gene>
<dbReference type="EMBL" id="FSRO01000001">
    <property type="protein sequence ID" value="SIO35800.1"/>
    <property type="molecule type" value="Genomic_DNA"/>
</dbReference>
<keyword evidence="2" id="KW-1185">Reference proteome</keyword>
<proteinExistence type="predicted"/>
<evidence type="ECO:0000313" key="2">
    <source>
        <dbReference type="Proteomes" id="UP000185062"/>
    </source>
</evidence>
<reference evidence="1 2" key="1">
    <citation type="submission" date="2016-12" db="EMBL/GenBank/DDBJ databases">
        <authorList>
            <person name="Song W.-J."/>
            <person name="Kurnit D.M."/>
        </authorList>
    </citation>
    <scope>NUCLEOTIDE SEQUENCE [LARGE SCALE GENOMIC DNA]</scope>
    <source>
        <strain evidence="1 2">ATCC 49181</strain>
    </source>
</reference>
<dbReference type="eggNOG" id="ENOG5032D03">
    <property type="taxonomic scope" value="Bacteria"/>
</dbReference>
<dbReference type="AlphaFoldDB" id="A0A1N6IUW0"/>
<accession>A0A1N6IUW0</accession>